<dbReference type="GeneID" id="31360061"/>
<accession>D3B7Y6</accession>
<evidence type="ECO:0000256" key="3">
    <source>
        <dbReference type="SAM" id="MobiDB-lite"/>
    </source>
</evidence>
<dbReference type="Proteomes" id="UP000001396">
    <property type="component" value="Unassembled WGS sequence"/>
</dbReference>
<dbReference type="PANTHER" id="PTHR48024">
    <property type="entry name" value="GEO13361P1-RELATED"/>
    <property type="match status" value="1"/>
</dbReference>
<comment type="caution">
    <text evidence="5">The sequence shown here is derived from an EMBL/GenBank/DDBJ whole genome shotgun (WGS) entry which is preliminary data.</text>
</comment>
<keyword evidence="6" id="KW-1185">Reference proteome</keyword>
<dbReference type="OMA" id="GIRYEND"/>
<evidence type="ECO:0000256" key="2">
    <source>
        <dbReference type="PROSITE-ProRule" id="PRU00176"/>
    </source>
</evidence>
<gene>
    <name evidence="5" type="primary">tra2</name>
    <name evidence="5" type="ORF">PPL_04574</name>
</gene>
<dbReference type="SUPFAM" id="SSF54928">
    <property type="entry name" value="RNA-binding domain, RBD"/>
    <property type="match status" value="1"/>
</dbReference>
<dbReference type="GO" id="GO:0005634">
    <property type="term" value="C:nucleus"/>
    <property type="evidence" value="ECO:0007669"/>
    <property type="project" value="TreeGrafter"/>
</dbReference>
<dbReference type="PROSITE" id="PS50102">
    <property type="entry name" value="RRM"/>
    <property type="match status" value="1"/>
</dbReference>
<evidence type="ECO:0000313" key="6">
    <source>
        <dbReference type="Proteomes" id="UP000001396"/>
    </source>
</evidence>
<dbReference type="InterPro" id="IPR035979">
    <property type="entry name" value="RBD_domain_sf"/>
</dbReference>
<dbReference type="InParanoid" id="D3B7Y6"/>
<feature type="compositionally biased region" description="Low complexity" evidence="3">
    <location>
        <begin position="9"/>
        <end position="21"/>
    </location>
</feature>
<evidence type="ECO:0000256" key="1">
    <source>
        <dbReference type="ARBA" id="ARBA00022884"/>
    </source>
</evidence>
<feature type="compositionally biased region" description="Low complexity" evidence="3">
    <location>
        <begin position="234"/>
        <end position="269"/>
    </location>
</feature>
<feature type="region of interest" description="Disordered" evidence="3">
    <location>
        <begin position="1"/>
        <end position="75"/>
    </location>
</feature>
<dbReference type="PANTHER" id="PTHR48024:SF56">
    <property type="entry name" value="HETEROGENEOUS NUCLEAR RIBONUCLEOPROTEIN A0"/>
    <property type="match status" value="1"/>
</dbReference>
<feature type="compositionally biased region" description="Basic and acidic residues" evidence="3">
    <location>
        <begin position="282"/>
        <end position="299"/>
    </location>
</feature>
<evidence type="ECO:0000313" key="5">
    <source>
        <dbReference type="EMBL" id="EFA82154.1"/>
    </source>
</evidence>
<dbReference type="STRING" id="670386.D3B7Y6"/>
<keyword evidence="1 2" id="KW-0694">RNA-binding</keyword>
<feature type="compositionally biased region" description="Basic and acidic residues" evidence="3">
    <location>
        <begin position="151"/>
        <end position="167"/>
    </location>
</feature>
<feature type="compositionally biased region" description="Basic and acidic residues" evidence="3">
    <location>
        <begin position="174"/>
        <end position="233"/>
    </location>
</feature>
<dbReference type="InterPro" id="IPR000504">
    <property type="entry name" value="RRM_dom"/>
</dbReference>
<feature type="region of interest" description="Disordered" evidence="3">
    <location>
        <begin position="151"/>
        <end position="320"/>
    </location>
</feature>
<dbReference type="InterPro" id="IPR050886">
    <property type="entry name" value="RNA-binding_reg"/>
</dbReference>
<organism evidence="5 6">
    <name type="scientific">Heterostelium pallidum (strain ATCC 26659 / Pp 5 / PN500)</name>
    <name type="common">Cellular slime mold</name>
    <name type="synonym">Polysphondylium pallidum</name>
    <dbReference type="NCBI Taxonomy" id="670386"/>
    <lineage>
        <taxon>Eukaryota</taxon>
        <taxon>Amoebozoa</taxon>
        <taxon>Evosea</taxon>
        <taxon>Eumycetozoa</taxon>
        <taxon>Dictyostelia</taxon>
        <taxon>Acytosteliales</taxon>
        <taxon>Acytosteliaceae</taxon>
        <taxon>Heterostelium</taxon>
    </lineage>
</organism>
<protein>
    <submittedName>
        <fullName evidence="5">RNA-binding region RNP-1 domain-containing protein</fullName>
    </submittedName>
</protein>
<feature type="compositionally biased region" description="Polar residues" evidence="3">
    <location>
        <begin position="300"/>
        <end position="313"/>
    </location>
</feature>
<dbReference type="RefSeq" id="XP_020434271.1">
    <property type="nucleotide sequence ID" value="XM_020575476.1"/>
</dbReference>
<dbReference type="Gene3D" id="3.30.70.330">
    <property type="match status" value="1"/>
</dbReference>
<dbReference type="InterPro" id="IPR012677">
    <property type="entry name" value="Nucleotide-bd_a/b_plait_sf"/>
</dbReference>
<dbReference type="EMBL" id="ADBJ01000020">
    <property type="protein sequence ID" value="EFA82154.1"/>
    <property type="molecule type" value="Genomic_DNA"/>
</dbReference>
<name>D3B7Y6_HETP5</name>
<dbReference type="SMART" id="SM00360">
    <property type="entry name" value="RRM"/>
    <property type="match status" value="1"/>
</dbReference>
<reference evidence="5 6" key="1">
    <citation type="journal article" date="2011" name="Genome Res.">
        <title>Phylogeny-wide analysis of social amoeba genomes highlights ancient origins for complex intercellular communication.</title>
        <authorList>
            <person name="Heidel A.J."/>
            <person name="Lawal H.M."/>
            <person name="Felder M."/>
            <person name="Schilde C."/>
            <person name="Helps N.R."/>
            <person name="Tunggal B."/>
            <person name="Rivero F."/>
            <person name="John U."/>
            <person name="Schleicher M."/>
            <person name="Eichinger L."/>
            <person name="Platzer M."/>
            <person name="Noegel A.A."/>
            <person name="Schaap P."/>
            <person name="Gloeckner G."/>
        </authorList>
    </citation>
    <scope>NUCLEOTIDE SEQUENCE [LARGE SCALE GENOMIC DNA]</scope>
    <source>
        <strain evidence="6">ATCC 26659 / Pp 5 / PN500</strain>
    </source>
</reference>
<sequence length="343" mass="39775">MDPLPPPNSSSTYYSNSGTPNGSHYNSASSTNGDGVKYHDSPSNRSPVRDRERRSEYTPDKTNNRLANTAPPGRVLGVFGLSPQTRREDLIKEFQRFGDVEKVSLIMDRKTQRSKCFAFVYFYEKDHAIKAKVECQNLELDGKMIRTDYSASERAHDPTPGKYHGESRFSPYSGRDRDRDRDYDRYDNRDRDRDRDRDSGRDRDRGYGSSRSYRDGDRDRERNRETGRDRDRGYSMSSSSYGNGSDDQYSSSRRYNNDKYSSSSSSSSSYRDDKYSSTSSSYRDDKSYDSGRRDYDDAPRSSSYSDSRLNDYSSSKKVEQKNELYFENQIFGIRYENDLNTLE</sequence>
<feature type="domain" description="RRM" evidence="4">
    <location>
        <begin position="74"/>
        <end position="152"/>
    </location>
</feature>
<dbReference type="GO" id="GO:0003723">
    <property type="term" value="F:RNA binding"/>
    <property type="evidence" value="ECO:0007669"/>
    <property type="project" value="UniProtKB-UniRule"/>
</dbReference>
<proteinExistence type="predicted"/>
<feature type="compositionally biased region" description="Polar residues" evidence="3">
    <location>
        <begin position="22"/>
        <end position="33"/>
    </location>
</feature>
<dbReference type="Pfam" id="PF00076">
    <property type="entry name" value="RRM_1"/>
    <property type="match status" value="1"/>
</dbReference>
<evidence type="ECO:0000259" key="4">
    <source>
        <dbReference type="PROSITE" id="PS50102"/>
    </source>
</evidence>
<feature type="compositionally biased region" description="Basic and acidic residues" evidence="3">
    <location>
        <begin position="36"/>
        <end position="63"/>
    </location>
</feature>
<dbReference type="AlphaFoldDB" id="D3B7Y6"/>